<dbReference type="KEGG" id="bvo:Pan97_10680"/>
<protein>
    <submittedName>
        <fullName evidence="2">DNA replication and repair protein RecF</fullName>
    </submittedName>
</protein>
<dbReference type="Gene3D" id="3.40.50.300">
    <property type="entry name" value="P-loop containing nucleotide triphosphate hydrolases"/>
    <property type="match status" value="1"/>
</dbReference>
<proteinExistence type="predicted"/>
<dbReference type="SUPFAM" id="SSF52540">
    <property type="entry name" value="P-loop containing nucleoside triphosphate hydrolases"/>
    <property type="match status" value="1"/>
</dbReference>
<dbReference type="Pfam" id="PF13304">
    <property type="entry name" value="AAA_21"/>
    <property type="match status" value="1"/>
</dbReference>
<evidence type="ECO:0000313" key="2">
    <source>
        <dbReference type="EMBL" id="QDU74064.1"/>
    </source>
</evidence>
<dbReference type="OrthoDB" id="9801813at2"/>
<gene>
    <name evidence="2" type="primary">recF</name>
    <name evidence="2" type="ORF">Pan97_10680</name>
</gene>
<name>A0A518C4C8_9BACT</name>
<dbReference type="PANTHER" id="PTHR43581:SF4">
    <property type="entry name" value="ATP_GTP PHOSPHATASE"/>
    <property type="match status" value="1"/>
</dbReference>
<reference evidence="3" key="1">
    <citation type="submission" date="2019-02" db="EMBL/GenBank/DDBJ databases">
        <title>Deep-cultivation of Planctomycetes and their phenomic and genomic characterization uncovers novel biology.</title>
        <authorList>
            <person name="Wiegand S."/>
            <person name="Jogler M."/>
            <person name="Boedeker C."/>
            <person name="Pinto D."/>
            <person name="Vollmers J."/>
            <person name="Rivas-Marin E."/>
            <person name="Kohn T."/>
            <person name="Peeters S.H."/>
            <person name="Heuer A."/>
            <person name="Rast P."/>
            <person name="Oberbeckmann S."/>
            <person name="Bunk B."/>
            <person name="Jeske O."/>
            <person name="Meyerdierks A."/>
            <person name="Storesund J.E."/>
            <person name="Kallscheuer N."/>
            <person name="Luecker S."/>
            <person name="Lage O.M."/>
            <person name="Pohl T."/>
            <person name="Merkel B.J."/>
            <person name="Hornburger P."/>
            <person name="Mueller R.-W."/>
            <person name="Bruemmer F."/>
            <person name="Labrenz M."/>
            <person name="Spormann A.M."/>
            <person name="Op den Camp H."/>
            <person name="Overmann J."/>
            <person name="Amann R."/>
            <person name="Jetten M.S.M."/>
            <person name="Mascher T."/>
            <person name="Medema M.H."/>
            <person name="Devos D.P."/>
            <person name="Kaster A.-K."/>
            <person name="Ovreas L."/>
            <person name="Rohde M."/>
            <person name="Galperin M.Y."/>
            <person name="Jogler C."/>
        </authorList>
    </citation>
    <scope>NUCLEOTIDE SEQUENCE [LARGE SCALE GENOMIC DNA]</scope>
    <source>
        <strain evidence="3">Pan97</strain>
    </source>
</reference>
<keyword evidence="3" id="KW-1185">Reference proteome</keyword>
<accession>A0A518C4C8</accession>
<sequence length="535" mass="61917">MRIRSVYIGKFKNLCDFHIRFSDEKRSWVTVILGWNGAGKSNLIEAIVIIFRELDLNQAPSFAYRIEYECSDSIVEIDAVDKVDATMPAATKDIHPVISGNKVSFKRFCSDEYVAQRPGHVFGYYSGPSNRLEEHFEEHQKRFYRSLLDGDEKPLRRLFYARPVHANFVLLSFFSKPSGESSKFLEDLLGIEAFESALFVMRQPPWYSKSPKREAKAKGDSRFWFARGVVKNFLATLFETALAPMYLPRKVDVEFQNQKKNVDHLYLFIRNKSDLRKLRKGYGTQAEFFKVLESTYLSKLLVEVRVRVRIRGLDGSLVFRELSEGEQQLLTVLGLLEFTKEQQSLFLLDEPDTHLNPAWSIRYLGLLEEILTEKDRSHVMVATHDPLFISGLDKEQVRVLRREESQRRITSFEPDESPRGMGVVGLLTSEMFGLRSDLDAATLKMIDDKVKLTTKRENLTPKQQRDLEKIDSELDRLGLLNTFSDPYYMAFLKGLSRRRSGMKLFRQSKYSKDEIKEQEELVDEILAEAEDSSGQ</sequence>
<dbReference type="InterPro" id="IPR051396">
    <property type="entry name" value="Bact_Antivir_Def_Nuclease"/>
</dbReference>
<organism evidence="2 3">
    <name type="scientific">Bremerella volcania</name>
    <dbReference type="NCBI Taxonomy" id="2527984"/>
    <lineage>
        <taxon>Bacteria</taxon>
        <taxon>Pseudomonadati</taxon>
        <taxon>Planctomycetota</taxon>
        <taxon>Planctomycetia</taxon>
        <taxon>Pirellulales</taxon>
        <taxon>Pirellulaceae</taxon>
        <taxon>Bremerella</taxon>
    </lineage>
</organism>
<dbReference type="GO" id="GO:0016887">
    <property type="term" value="F:ATP hydrolysis activity"/>
    <property type="evidence" value="ECO:0007669"/>
    <property type="project" value="InterPro"/>
</dbReference>
<dbReference type="PANTHER" id="PTHR43581">
    <property type="entry name" value="ATP/GTP PHOSPHATASE"/>
    <property type="match status" value="1"/>
</dbReference>
<dbReference type="CDD" id="cd00267">
    <property type="entry name" value="ABC_ATPase"/>
    <property type="match status" value="1"/>
</dbReference>
<dbReference type="InterPro" id="IPR027417">
    <property type="entry name" value="P-loop_NTPase"/>
</dbReference>
<dbReference type="Proteomes" id="UP000318626">
    <property type="component" value="Chromosome"/>
</dbReference>
<dbReference type="GO" id="GO:0005524">
    <property type="term" value="F:ATP binding"/>
    <property type="evidence" value="ECO:0007669"/>
    <property type="project" value="InterPro"/>
</dbReference>
<feature type="domain" description="ATPase AAA-type core" evidence="1">
    <location>
        <begin position="29"/>
        <end position="390"/>
    </location>
</feature>
<evidence type="ECO:0000259" key="1">
    <source>
        <dbReference type="Pfam" id="PF13304"/>
    </source>
</evidence>
<dbReference type="InterPro" id="IPR003959">
    <property type="entry name" value="ATPase_AAA_core"/>
</dbReference>
<dbReference type="RefSeq" id="WP_144971067.1">
    <property type="nucleotide sequence ID" value="NZ_CP036289.1"/>
</dbReference>
<dbReference type="AlphaFoldDB" id="A0A518C4C8"/>
<evidence type="ECO:0000313" key="3">
    <source>
        <dbReference type="Proteomes" id="UP000318626"/>
    </source>
</evidence>
<dbReference type="EMBL" id="CP036289">
    <property type="protein sequence ID" value="QDU74064.1"/>
    <property type="molecule type" value="Genomic_DNA"/>
</dbReference>